<sequence>MKTWFLSNFLYPPDFKRFLVPAFKSGVPKPWSVDQQRSVACQELIHASKQSPTCAHAGYKQHVKPQLPVHRKTIFHRTQKVWGGFKGRSTCYKANHQPGLGCSGIFQK</sequence>
<reference evidence="1" key="2">
    <citation type="submission" date="2017-11" db="EMBL/GenBank/DDBJ databases">
        <title>Coralsnake Venomics: Analyses of Venom Gland Transcriptomes and Proteomes of Six Brazilian Taxa.</title>
        <authorList>
            <person name="Aird S.D."/>
            <person name="Jorge da Silva N."/>
            <person name="Qiu L."/>
            <person name="Villar-Briones A."/>
            <person name="Aparecida-Saddi V."/>
            <person name="Campos-Telles M.P."/>
            <person name="Grau M."/>
            <person name="Mikheyev A.S."/>
        </authorList>
    </citation>
    <scope>NUCLEOTIDE SEQUENCE</scope>
    <source>
        <tissue evidence="1">Venom_gland</tissue>
    </source>
</reference>
<protein>
    <submittedName>
        <fullName evidence="1">Uncharacterized protein</fullName>
    </submittedName>
</protein>
<dbReference type="EMBL" id="IACK01149884">
    <property type="protein sequence ID" value="LAA91218.1"/>
    <property type="molecule type" value="Transcribed_RNA"/>
</dbReference>
<proteinExistence type="predicted"/>
<accession>A0A2D4J412</accession>
<dbReference type="AlphaFoldDB" id="A0A2D4J412"/>
<name>A0A2D4J412_MICLE</name>
<evidence type="ECO:0000313" key="1">
    <source>
        <dbReference type="EMBL" id="LAA91218.1"/>
    </source>
</evidence>
<reference evidence="1" key="1">
    <citation type="submission" date="2017-07" db="EMBL/GenBank/DDBJ databases">
        <authorList>
            <person name="Mikheyev A."/>
            <person name="Grau M."/>
        </authorList>
    </citation>
    <scope>NUCLEOTIDE SEQUENCE</scope>
    <source>
        <tissue evidence="1">Venom_gland</tissue>
    </source>
</reference>
<organism evidence="1">
    <name type="scientific">Micrurus lemniscatus lemniscatus</name>
    <dbReference type="NCBI Taxonomy" id="129467"/>
    <lineage>
        <taxon>Eukaryota</taxon>
        <taxon>Metazoa</taxon>
        <taxon>Chordata</taxon>
        <taxon>Craniata</taxon>
        <taxon>Vertebrata</taxon>
        <taxon>Euteleostomi</taxon>
        <taxon>Lepidosauria</taxon>
        <taxon>Squamata</taxon>
        <taxon>Bifurcata</taxon>
        <taxon>Unidentata</taxon>
        <taxon>Episquamata</taxon>
        <taxon>Toxicofera</taxon>
        <taxon>Serpentes</taxon>
        <taxon>Colubroidea</taxon>
        <taxon>Elapidae</taxon>
        <taxon>Elapinae</taxon>
        <taxon>Micrurus</taxon>
    </lineage>
</organism>